<feature type="chain" id="PRO_5002097253" evidence="1">
    <location>
        <begin position="27"/>
        <end position="336"/>
    </location>
</feature>
<protein>
    <submittedName>
        <fullName evidence="2">RND type efflux pump</fullName>
    </submittedName>
</protein>
<dbReference type="Proteomes" id="UP000006764">
    <property type="component" value="Chromosome"/>
</dbReference>
<keyword evidence="1" id="KW-0732">Signal</keyword>
<dbReference type="InterPro" id="IPR038404">
    <property type="entry name" value="TRAP_DctP_sf"/>
</dbReference>
<evidence type="ECO:0000256" key="1">
    <source>
        <dbReference type="SAM" id="SignalP"/>
    </source>
</evidence>
<feature type="signal peptide" evidence="1">
    <location>
        <begin position="1"/>
        <end position="26"/>
    </location>
</feature>
<gene>
    <name evidence="2" type="ORF">S7S_01955</name>
</gene>
<dbReference type="AlphaFoldDB" id="A0A0B4XJS4"/>
<dbReference type="RefSeq" id="WP_041025894.1">
    <property type="nucleotide sequence ID" value="NZ_CP004387.1"/>
</dbReference>
<dbReference type="Gene3D" id="3.40.190.170">
    <property type="entry name" value="Bacterial extracellular solute-binding protein, family 7"/>
    <property type="match status" value="1"/>
</dbReference>
<proteinExistence type="predicted"/>
<accession>A0A0B4XJS4</accession>
<keyword evidence="3" id="KW-1185">Reference proteome</keyword>
<dbReference type="EMBL" id="CP004387">
    <property type="protein sequence ID" value="AJD46813.1"/>
    <property type="molecule type" value="Genomic_DNA"/>
</dbReference>
<dbReference type="InterPro" id="IPR045758">
    <property type="entry name" value="AdeT1/2"/>
</dbReference>
<reference evidence="2 3" key="1">
    <citation type="journal article" date="2012" name="J. Bacteriol.">
        <title>Genome sequence of an alkane-degrading bacterium, Alcanivorax pacificus type strain W11-5, isolated from deep sea sediment.</title>
        <authorList>
            <person name="Lai Q."/>
            <person name="Shao Z."/>
        </authorList>
    </citation>
    <scope>NUCLEOTIDE SEQUENCE [LARGE SCALE GENOMIC DNA]</scope>
    <source>
        <strain evidence="2 3">W11-5</strain>
    </source>
</reference>
<dbReference type="KEGG" id="apac:S7S_01955"/>
<organism evidence="2 3">
    <name type="scientific">Isoalcanivorax pacificus W11-5</name>
    <dbReference type="NCBI Taxonomy" id="391936"/>
    <lineage>
        <taxon>Bacteria</taxon>
        <taxon>Pseudomonadati</taxon>
        <taxon>Pseudomonadota</taxon>
        <taxon>Gammaproteobacteria</taxon>
        <taxon>Oceanospirillales</taxon>
        <taxon>Alcanivoracaceae</taxon>
        <taxon>Isoalcanivorax</taxon>
    </lineage>
</organism>
<evidence type="ECO:0000313" key="3">
    <source>
        <dbReference type="Proteomes" id="UP000006764"/>
    </source>
</evidence>
<dbReference type="PROSITE" id="PS51257">
    <property type="entry name" value="PROKAR_LIPOPROTEIN"/>
    <property type="match status" value="1"/>
</dbReference>
<dbReference type="STRING" id="391936.S7S_01955"/>
<evidence type="ECO:0000313" key="2">
    <source>
        <dbReference type="EMBL" id="AJD46813.1"/>
    </source>
</evidence>
<name>A0A0B4XJS4_9GAMM</name>
<dbReference type="HOGENOM" id="CLU_058180_0_0_6"/>
<sequence length="336" mass="36753">MCYTARICVALIAGWLGALACAAALADSPARSLCVFSVQGTQGELFGQMRDFAVAAQTQGVTLTPRVLVDERIAAEDFKADQCDAALLTGIRARAFNPFAGSIDAIGGLPDYDALRTLITLLARPELAPRMRQGPYEVAGIMPLGAAYIFLNDRRINSVEKIAGKRLAVFEHDAAQLMMAQRIGAQPVLSDVSNFSGKFNNGVVDVIAAPAIAYMALELYRGVGAHGVVVDMPVAQLTFQLVIRHQRFPEGFGHWARQYFLALFDPALKVVIASENEMLFFFPPPDSDAERYQLLLQESRIALTDAGHYDRQMMQLMKRVRCAHAPENAECSDARE</sequence>
<dbReference type="Pfam" id="PF19582">
    <property type="entry name" value="AdeT1_2"/>
    <property type="match status" value="1"/>
</dbReference>